<name>A0ABQ8JGN1_DERPT</name>
<keyword evidence="2" id="KW-1185">Reference proteome</keyword>
<evidence type="ECO:0000313" key="1">
    <source>
        <dbReference type="EMBL" id="KAH9421764.1"/>
    </source>
</evidence>
<evidence type="ECO:0000313" key="2">
    <source>
        <dbReference type="Proteomes" id="UP000887458"/>
    </source>
</evidence>
<reference evidence="1 2" key="2">
    <citation type="journal article" date="2022" name="Mol. Biol. Evol.">
        <title>Comparative Genomics Reveals Insights into the Divergent Evolution of Astigmatic Mites and Household Pest Adaptations.</title>
        <authorList>
            <person name="Xiong Q."/>
            <person name="Wan A.T."/>
            <person name="Liu X."/>
            <person name="Fung C.S."/>
            <person name="Xiao X."/>
            <person name="Malainual N."/>
            <person name="Hou J."/>
            <person name="Wang L."/>
            <person name="Wang M."/>
            <person name="Yang K.Y."/>
            <person name="Cui Y."/>
            <person name="Leung E.L."/>
            <person name="Nong W."/>
            <person name="Shin S.K."/>
            <person name="Au S.W."/>
            <person name="Jeong K.Y."/>
            <person name="Chew F.T."/>
            <person name="Hui J.H."/>
            <person name="Leung T.F."/>
            <person name="Tungtrongchitr A."/>
            <person name="Zhong N."/>
            <person name="Liu Z."/>
            <person name="Tsui S.K."/>
        </authorList>
    </citation>
    <scope>NUCLEOTIDE SEQUENCE [LARGE SCALE GENOMIC DNA]</scope>
    <source>
        <strain evidence="1">Derp</strain>
    </source>
</reference>
<protein>
    <submittedName>
        <fullName evidence="1">Uncharacterized protein</fullName>
    </submittedName>
</protein>
<comment type="caution">
    <text evidence="1">The sequence shown here is derived from an EMBL/GenBank/DDBJ whole genome shotgun (WGS) entry which is preliminary data.</text>
</comment>
<gene>
    <name evidence="1" type="ORF">DERP_002052</name>
</gene>
<proteinExistence type="predicted"/>
<reference evidence="1 2" key="1">
    <citation type="journal article" date="2018" name="J. Allergy Clin. Immunol.">
        <title>High-quality assembly of Dermatophagoides pteronyssinus genome and transcriptome reveals a wide range of novel allergens.</title>
        <authorList>
            <person name="Liu X.Y."/>
            <person name="Yang K.Y."/>
            <person name="Wang M.Q."/>
            <person name="Kwok J.S."/>
            <person name="Zeng X."/>
            <person name="Yang Z."/>
            <person name="Xiao X.J."/>
            <person name="Lau C.P."/>
            <person name="Li Y."/>
            <person name="Huang Z.M."/>
            <person name="Ba J.G."/>
            <person name="Yim A.K."/>
            <person name="Ouyang C.Y."/>
            <person name="Ngai S.M."/>
            <person name="Chan T.F."/>
            <person name="Leung E.L."/>
            <person name="Liu L."/>
            <person name="Liu Z.G."/>
            <person name="Tsui S.K."/>
        </authorList>
    </citation>
    <scope>NUCLEOTIDE SEQUENCE [LARGE SCALE GENOMIC DNA]</scope>
    <source>
        <strain evidence="1">Derp</strain>
    </source>
</reference>
<dbReference type="Proteomes" id="UP000887458">
    <property type="component" value="Unassembled WGS sequence"/>
</dbReference>
<dbReference type="EMBL" id="NJHN03000037">
    <property type="protein sequence ID" value="KAH9421764.1"/>
    <property type="molecule type" value="Genomic_DNA"/>
</dbReference>
<sequence length="101" mass="11851">MLVQSKPFPFKSNDIHHRGSYDKKCPLNLSPIDCFRLSILLKKNLMLNFKFSKNSAIQYPKGIFLKFCVHVNKYQRKNLKKIYDVKSGMMQTMTTESCSRL</sequence>
<accession>A0ABQ8JGN1</accession>
<organism evidence="1 2">
    <name type="scientific">Dermatophagoides pteronyssinus</name>
    <name type="common">European house dust mite</name>
    <dbReference type="NCBI Taxonomy" id="6956"/>
    <lineage>
        <taxon>Eukaryota</taxon>
        <taxon>Metazoa</taxon>
        <taxon>Ecdysozoa</taxon>
        <taxon>Arthropoda</taxon>
        <taxon>Chelicerata</taxon>
        <taxon>Arachnida</taxon>
        <taxon>Acari</taxon>
        <taxon>Acariformes</taxon>
        <taxon>Sarcoptiformes</taxon>
        <taxon>Astigmata</taxon>
        <taxon>Psoroptidia</taxon>
        <taxon>Analgoidea</taxon>
        <taxon>Pyroglyphidae</taxon>
        <taxon>Dermatophagoidinae</taxon>
        <taxon>Dermatophagoides</taxon>
    </lineage>
</organism>